<dbReference type="Pfam" id="PF22470">
    <property type="entry name" value="Histone_HNS_N"/>
    <property type="match status" value="1"/>
</dbReference>
<evidence type="ECO:0000256" key="1">
    <source>
        <dbReference type="ARBA" id="ARBA00004453"/>
    </source>
</evidence>
<evidence type="ECO:0000256" key="2">
    <source>
        <dbReference type="ARBA" id="ARBA00010610"/>
    </source>
</evidence>
<dbReference type="GO" id="GO:0000976">
    <property type="term" value="F:transcription cis-regulatory region binding"/>
    <property type="evidence" value="ECO:0007669"/>
    <property type="project" value="TreeGrafter"/>
</dbReference>
<keyword evidence="4 5" id="KW-0238">DNA-binding</keyword>
<dbReference type="AlphaFoldDB" id="A0A6S4TD40"/>
<comment type="subcellular location">
    <subcellularLocation>
        <location evidence="1">Cytoplasm</location>
        <location evidence="1">Nucleoid</location>
    </subcellularLocation>
</comment>
<dbReference type="InterPro" id="IPR001801">
    <property type="entry name" value="Histone_HNS"/>
</dbReference>
<geneLocation type="plasmid" evidence="8 9">
    <name>pWP2-W18-ESBL-01_1</name>
</geneLocation>
<dbReference type="InterPro" id="IPR027454">
    <property type="entry name" value="Histone_HNS_N"/>
</dbReference>
<dbReference type="RefSeq" id="WP_182936420.1">
    <property type="nucleotide sequence ID" value="NZ_AP021928.1"/>
</dbReference>
<keyword evidence="8" id="KW-0614">Plasmid</keyword>
<evidence type="ECO:0000313" key="9">
    <source>
        <dbReference type="Proteomes" id="UP000515756"/>
    </source>
</evidence>
<name>A0A6S4TD40_AERCA</name>
<evidence type="ECO:0000256" key="5">
    <source>
        <dbReference type="PIRNR" id="PIRNR002096"/>
    </source>
</evidence>
<dbReference type="InterPro" id="IPR037150">
    <property type="entry name" value="H-NS_C_dom_sf"/>
</dbReference>
<dbReference type="InterPro" id="IPR054180">
    <property type="entry name" value="H-NS-like_N"/>
</dbReference>
<evidence type="ECO:0000259" key="7">
    <source>
        <dbReference type="SMART" id="SM00528"/>
    </source>
</evidence>
<protein>
    <recommendedName>
        <fullName evidence="5">DNA-binding protein</fullName>
    </recommendedName>
</protein>
<accession>A0A6S4TD40</accession>
<dbReference type="EMBL" id="AP021928">
    <property type="protein sequence ID" value="BBQ32844.1"/>
    <property type="molecule type" value="Genomic_DNA"/>
</dbReference>
<dbReference type="SUPFAM" id="SSF81273">
    <property type="entry name" value="H-NS histone-like proteins"/>
    <property type="match status" value="2"/>
</dbReference>
<sequence length="140" mass="15413">MNDFLKVLLNIRSLRAAVRDLPFEQLEEIKEKFDTVVQEQLKAAEAEQAAKLEYEKKLAEFRELMITEGISAEDLVGGAAVGTVSAASRTKRAPRPAKYAYLVDGEERTWTGQGRMPAQIATAVENGKSLEDFLIAPATA</sequence>
<dbReference type="GO" id="GO:0003680">
    <property type="term" value="F:minor groove of adenine-thymine-rich DNA binding"/>
    <property type="evidence" value="ECO:0007669"/>
    <property type="project" value="TreeGrafter"/>
</dbReference>
<dbReference type="SMART" id="SM00528">
    <property type="entry name" value="HNS"/>
    <property type="match status" value="1"/>
</dbReference>
<dbReference type="GO" id="GO:0005829">
    <property type="term" value="C:cytosol"/>
    <property type="evidence" value="ECO:0007669"/>
    <property type="project" value="TreeGrafter"/>
</dbReference>
<evidence type="ECO:0000256" key="4">
    <source>
        <dbReference type="ARBA" id="ARBA00023125"/>
    </source>
</evidence>
<evidence type="ECO:0000313" key="8">
    <source>
        <dbReference type="EMBL" id="BBQ32844.1"/>
    </source>
</evidence>
<dbReference type="PIRSF" id="PIRSF002096">
    <property type="entry name" value="HnS"/>
    <property type="match status" value="1"/>
</dbReference>
<keyword evidence="3" id="KW-0963">Cytoplasm</keyword>
<gene>
    <name evidence="8" type="ORF">WP2W18E01_P10910</name>
</gene>
<evidence type="ECO:0000256" key="6">
    <source>
        <dbReference type="PIRSR" id="PIRSR002096-1"/>
    </source>
</evidence>
<dbReference type="PANTHER" id="PTHR38097:SF2">
    <property type="entry name" value="DNA-BINDING PROTEIN STPA"/>
    <property type="match status" value="1"/>
</dbReference>
<feature type="DNA-binding region" evidence="6">
    <location>
        <begin position="113"/>
        <end position="118"/>
    </location>
</feature>
<evidence type="ECO:0000256" key="3">
    <source>
        <dbReference type="ARBA" id="ARBA00022490"/>
    </source>
</evidence>
<proteinExistence type="inferred from homology"/>
<dbReference type="GO" id="GO:0003681">
    <property type="term" value="F:bent DNA binding"/>
    <property type="evidence" value="ECO:0007669"/>
    <property type="project" value="TreeGrafter"/>
</dbReference>
<dbReference type="Gene3D" id="1.10.287.1050">
    <property type="entry name" value="H-NS histone-like proteins"/>
    <property type="match status" value="1"/>
</dbReference>
<reference evidence="8 9" key="1">
    <citation type="submission" date="2019-12" db="EMBL/GenBank/DDBJ databases">
        <title>complete genome sequences of Aeromonas caviae str. WP2-W18-ESBL-01 isolated from wastewater treatment plant effluent.</title>
        <authorList>
            <person name="Sekizuka T."/>
            <person name="Itokawa K."/>
            <person name="Yatsu K."/>
            <person name="Inamine Y."/>
            <person name="Kuroda M."/>
        </authorList>
    </citation>
    <scope>NUCLEOTIDE SEQUENCE [LARGE SCALE GENOMIC DNA]</scope>
    <source>
        <strain evidence="8 9">WP2-W18-ESBL-01</strain>
        <plasmid evidence="8 9">pWP2-W18-ESBL-01_1</plasmid>
    </source>
</reference>
<comment type="similarity">
    <text evidence="2 5">Belongs to the histone-like protein H-NS family.</text>
</comment>
<organism evidence="8 9">
    <name type="scientific">Aeromonas caviae</name>
    <name type="common">Aeromonas punctata</name>
    <dbReference type="NCBI Taxonomy" id="648"/>
    <lineage>
        <taxon>Bacteria</taxon>
        <taxon>Pseudomonadati</taxon>
        <taxon>Pseudomonadota</taxon>
        <taxon>Gammaproteobacteria</taxon>
        <taxon>Aeromonadales</taxon>
        <taxon>Aeromonadaceae</taxon>
        <taxon>Aeromonas</taxon>
    </lineage>
</organism>
<dbReference type="Gene3D" id="4.10.430.10">
    <property type="entry name" value="Histone-like protein H-NS, C-terminal domain"/>
    <property type="match status" value="1"/>
</dbReference>
<dbReference type="GO" id="GO:0001217">
    <property type="term" value="F:DNA-binding transcription repressor activity"/>
    <property type="evidence" value="ECO:0007669"/>
    <property type="project" value="TreeGrafter"/>
</dbReference>
<dbReference type="PANTHER" id="PTHR38097">
    <property type="match status" value="1"/>
</dbReference>
<dbReference type="GO" id="GO:0009295">
    <property type="term" value="C:nucleoid"/>
    <property type="evidence" value="ECO:0007669"/>
    <property type="project" value="UniProtKB-SubCell"/>
</dbReference>
<dbReference type="GO" id="GO:0032993">
    <property type="term" value="C:protein-DNA complex"/>
    <property type="evidence" value="ECO:0007669"/>
    <property type="project" value="TreeGrafter"/>
</dbReference>
<feature type="domain" description="DNA-binding protein H-NS-like C-terminal" evidence="7">
    <location>
        <begin position="89"/>
        <end position="135"/>
    </location>
</feature>
<dbReference type="InterPro" id="IPR027444">
    <property type="entry name" value="H-NS_C_dom"/>
</dbReference>
<dbReference type="Pfam" id="PF00816">
    <property type="entry name" value="Histone_HNS"/>
    <property type="match status" value="1"/>
</dbReference>
<dbReference type="GO" id="GO:0046983">
    <property type="term" value="F:protein dimerization activity"/>
    <property type="evidence" value="ECO:0007669"/>
    <property type="project" value="InterPro"/>
</dbReference>
<dbReference type="Proteomes" id="UP000515756">
    <property type="component" value="Plasmid pWP2-W18-ESBL-01_1"/>
</dbReference>
<dbReference type="GO" id="GO:0030527">
    <property type="term" value="F:structural constituent of chromatin"/>
    <property type="evidence" value="ECO:0007669"/>
    <property type="project" value="InterPro"/>
</dbReference>